<reference evidence="3 4" key="1">
    <citation type="submission" date="2006-10" db="EMBL/GenBank/DDBJ databases">
        <title>Complete sequence of Syntrophobacter fumaroxidans MPOB.</title>
        <authorList>
            <consortium name="US DOE Joint Genome Institute"/>
            <person name="Copeland A."/>
            <person name="Lucas S."/>
            <person name="Lapidus A."/>
            <person name="Barry K."/>
            <person name="Detter J.C."/>
            <person name="Glavina del Rio T."/>
            <person name="Hammon N."/>
            <person name="Israni S."/>
            <person name="Pitluck S."/>
            <person name="Goltsman E.G."/>
            <person name="Martinez M."/>
            <person name="Schmutz J."/>
            <person name="Larimer F."/>
            <person name="Land M."/>
            <person name="Hauser L."/>
            <person name="Kyrpides N."/>
            <person name="Kim E."/>
            <person name="Boone D.R."/>
            <person name="Brockman F."/>
            <person name="Culley D."/>
            <person name="Ferry J."/>
            <person name="Gunsalus R."/>
            <person name="McInerney M.J."/>
            <person name="Morrison M."/>
            <person name="Plugge C."/>
            <person name="Rohlin L."/>
            <person name="Scholten J."/>
            <person name="Sieber J."/>
            <person name="Stams A.J.M."/>
            <person name="Worm P."/>
            <person name="Henstra A.M."/>
            <person name="Richardson P."/>
        </authorList>
    </citation>
    <scope>NUCLEOTIDE SEQUENCE [LARGE SCALE GENOMIC DNA]</scope>
    <source>
        <strain evidence="4">DSM 10017 / MPOB</strain>
    </source>
</reference>
<organism evidence="3 4">
    <name type="scientific">Syntrophobacter fumaroxidans (strain DSM 10017 / MPOB)</name>
    <dbReference type="NCBI Taxonomy" id="335543"/>
    <lineage>
        <taxon>Bacteria</taxon>
        <taxon>Pseudomonadati</taxon>
        <taxon>Thermodesulfobacteriota</taxon>
        <taxon>Syntrophobacteria</taxon>
        <taxon>Syntrophobacterales</taxon>
        <taxon>Syntrophobacteraceae</taxon>
        <taxon>Syntrophobacter</taxon>
    </lineage>
</organism>
<dbReference type="EMBL" id="CP000478">
    <property type="protein sequence ID" value="ABK18003.1"/>
    <property type="molecule type" value="Genomic_DNA"/>
</dbReference>
<evidence type="ECO:0000256" key="1">
    <source>
        <dbReference type="SAM" id="MobiDB-lite"/>
    </source>
</evidence>
<proteinExistence type="predicted"/>
<evidence type="ECO:0000256" key="2">
    <source>
        <dbReference type="SAM" id="SignalP"/>
    </source>
</evidence>
<dbReference type="eggNOG" id="COG4786">
    <property type="taxonomic scope" value="Bacteria"/>
</dbReference>
<dbReference type="HOGENOM" id="CLU_078227_0_0_7"/>
<accession>A0LKQ1</accession>
<name>A0LKQ1_SYNFM</name>
<gene>
    <name evidence="3" type="ordered locus">Sfum_2322</name>
</gene>
<feature type="signal peptide" evidence="2">
    <location>
        <begin position="1"/>
        <end position="36"/>
    </location>
</feature>
<dbReference type="Proteomes" id="UP000001784">
    <property type="component" value="Chromosome"/>
</dbReference>
<sequence length="344" mass="37990" precursor="true">MFQSESNMRVRSFRYFGVALLATVMAVVLAGSPAWAQTDKQAAPTPVRKVKPKQRAVAQEIKQKAFASPEEALKSLMNAAEAGDRGQLLVIFGAEGKGIIASGDDVADKADLDRVVLAYKEMNRLEARGDGKVIAHLGRDEWALPIPIVRKDGGWVFDTRAGKEEIHNRRIGRNELNVMEVCKAYVDAQREYIGKDRDSDGVLEYAQKLVSEERQADGLYWPSGEGREESPMGPLMALAAKEGYKKQPEGVKVPYHGYFYRILKAQGTHAQGGARNYVVKGDMTGGFALVAYPAEYGNSGIMTFIVNQDGIIYEKDFGKHAAEAGSKMSRFDPDRTWKKVEPPK</sequence>
<evidence type="ECO:0000313" key="4">
    <source>
        <dbReference type="Proteomes" id="UP000001784"/>
    </source>
</evidence>
<dbReference type="STRING" id="335543.Sfum_2322"/>
<feature type="chain" id="PRO_5002626308" description="DUF2950 domain-containing protein" evidence="2">
    <location>
        <begin position="37"/>
        <end position="344"/>
    </location>
</feature>
<feature type="compositionally biased region" description="Basic and acidic residues" evidence="1">
    <location>
        <begin position="329"/>
        <end position="344"/>
    </location>
</feature>
<dbReference type="Pfam" id="PF11453">
    <property type="entry name" value="DUF2950"/>
    <property type="match status" value="1"/>
</dbReference>
<feature type="region of interest" description="Disordered" evidence="1">
    <location>
        <begin position="324"/>
        <end position="344"/>
    </location>
</feature>
<dbReference type="RefSeq" id="WP_011699172.1">
    <property type="nucleotide sequence ID" value="NC_008554.1"/>
</dbReference>
<dbReference type="AlphaFoldDB" id="A0LKQ1"/>
<dbReference type="InterPro" id="IPR021556">
    <property type="entry name" value="DUF2950"/>
</dbReference>
<keyword evidence="2" id="KW-0732">Signal</keyword>
<protein>
    <recommendedName>
        <fullName evidence="5">DUF2950 domain-containing protein</fullName>
    </recommendedName>
</protein>
<evidence type="ECO:0008006" key="5">
    <source>
        <dbReference type="Google" id="ProtNLM"/>
    </source>
</evidence>
<dbReference type="KEGG" id="sfu:Sfum_2322"/>
<keyword evidence="4" id="KW-1185">Reference proteome</keyword>
<evidence type="ECO:0000313" key="3">
    <source>
        <dbReference type="EMBL" id="ABK18003.1"/>
    </source>
</evidence>
<dbReference type="InParanoid" id="A0LKQ1"/>